<sequence length="130" mass="15577">MKHKPKTNRGMKKFRPEHIQPIVDLFKTWMENNKMEYVGYDWSKFIWDSMFHAISQYNHEAFDILMEYPITFERNDFELVHLAATVGNLEALKKMHEIGCDIHCLDGHPLRLATDFRHEEVIKYLKENHG</sequence>
<organism evidence="1">
    <name type="scientific">marine sediment metagenome</name>
    <dbReference type="NCBI Taxonomy" id="412755"/>
    <lineage>
        <taxon>unclassified sequences</taxon>
        <taxon>metagenomes</taxon>
        <taxon>ecological metagenomes</taxon>
    </lineage>
</organism>
<dbReference type="InterPro" id="IPR036770">
    <property type="entry name" value="Ankyrin_rpt-contain_sf"/>
</dbReference>
<gene>
    <name evidence="1" type="ORF">LCGC14_1162860</name>
</gene>
<reference evidence="1" key="1">
    <citation type="journal article" date="2015" name="Nature">
        <title>Complex archaea that bridge the gap between prokaryotes and eukaryotes.</title>
        <authorList>
            <person name="Spang A."/>
            <person name="Saw J.H."/>
            <person name="Jorgensen S.L."/>
            <person name="Zaremba-Niedzwiedzka K."/>
            <person name="Martijn J."/>
            <person name="Lind A.E."/>
            <person name="van Eijk R."/>
            <person name="Schleper C."/>
            <person name="Guy L."/>
            <person name="Ettema T.J."/>
        </authorList>
    </citation>
    <scope>NUCLEOTIDE SEQUENCE</scope>
</reference>
<dbReference type="AlphaFoldDB" id="A0A0F9MF63"/>
<dbReference type="Gene3D" id="1.25.40.20">
    <property type="entry name" value="Ankyrin repeat-containing domain"/>
    <property type="match status" value="1"/>
</dbReference>
<protein>
    <recommendedName>
        <fullName evidence="2">Ankyrin repeat protein</fullName>
    </recommendedName>
</protein>
<dbReference type="SUPFAM" id="SSF48403">
    <property type="entry name" value="Ankyrin repeat"/>
    <property type="match status" value="1"/>
</dbReference>
<evidence type="ECO:0008006" key="2">
    <source>
        <dbReference type="Google" id="ProtNLM"/>
    </source>
</evidence>
<proteinExistence type="predicted"/>
<evidence type="ECO:0000313" key="1">
    <source>
        <dbReference type="EMBL" id="KKM97956.1"/>
    </source>
</evidence>
<accession>A0A0F9MF63</accession>
<dbReference type="EMBL" id="LAZR01005686">
    <property type="protein sequence ID" value="KKM97956.1"/>
    <property type="molecule type" value="Genomic_DNA"/>
</dbReference>
<name>A0A0F9MF63_9ZZZZ</name>
<comment type="caution">
    <text evidence="1">The sequence shown here is derived from an EMBL/GenBank/DDBJ whole genome shotgun (WGS) entry which is preliminary data.</text>
</comment>